<dbReference type="Gene3D" id="3.90.180.10">
    <property type="entry name" value="Medium-chain alcohol dehydrogenases, catalytic domain"/>
    <property type="match status" value="1"/>
</dbReference>
<dbReference type="PANTHER" id="PTHR11695">
    <property type="entry name" value="ALCOHOL DEHYDROGENASE RELATED"/>
    <property type="match status" value="1"/>
</dbReference>
<dbReference type="Proteomes" id="UP000028045">
    <property type="component" value="Unassembled WGS sequence"/>
</dbReference>
<dbReference type="InterPro" id="IPR020843">
    <property type="entry name" value="ER"/>
</dbReference>
<dbReference type="InterPro" id="IPR050700">
    <property type="entry name" value="YIM1/Zinc_Alcohol_DH_Fams"/>
</dbReference>
<dbReference type="HOGENOM" id="CLU_026673_3_3_1"/>
<reference evidence="2 3" key="1">
    <citation type="journal article" date="2014" name="BMC Genomics">
        <title>Comparative genome sequencing reveals chemotype-specific gene clusters in the toxigenic black mold Stachybotrys.</title>
        <authorList>
            <person name="Semeiks J."/>
            <person name="Borek D."/>
            <person name="Otwinowski Z."/>
            <person name="Grishin N.V."/>
        </authorList>
    </citation>
    <scope>NUCLEOTIDE SEQUENCE [LARGE SCALE GENOMIC DNA]</scope>
    <source>
        <strain evidence="3">CBS 109288 / IBT 7711</strain>
    </source>
</reference>
<feature type="domain" description="Enoyl reductase (ER)" evidence="1">
    <location>
        <begin position="26"/>
        <end position="366"/>
    </location>
</feature>
<dbReference type="InterPro" id="IPR013154">
    <property type="entry name" value="ADH-like_N"/>
</dbReference>
<dbReference type="AlphaFoldDB" id="A0A084ASR5"/>
<proteinExistence type="predicted"/>
<dbReference type="PANTHER" id="PTHR11695:SF294">
    <property type="entry name" value="RETICULON-4-INTERACTING PROTEIN 1, MITOCHONDRIAL"/>
    <property type="match status" value="1"/>
</dbReference>
<organism evidence="2 3">
    <name type="scientific">Stachybotrys chartarum (strain CBS 109288 / IBT 7711)</name>
    <name type="common">Toxic black mold</name>
    <name type="synonym">Stilbospora chartarum</name>
    <dbReference type="NCBI Taxonomy" id="1280523"/>
    <lineage>
        <taxon>Eukaryota</taxon>
        <taxon>Fungi</taxon>
        <taxon>Dikarya</taxon>
        <taxon>Ascomycota</taxon>
        <taxon>Pezizomycotina</taxon>
        <taxon>Sordariomycetes</taxon>
        <taxon>Hypocreomycetidae</taxon>
        <taxon>Hypocreales</taxon>
        <taxon>Stachybotryaceae</taxon>
        <taxon>Stachybotrys</taxon>
    </lineage>
</organism>
<evidence type="ECO:0000259" key="1">
    <source>
        <dbReference type="SMART" id="SM00829"/>
    </source>
</evidence>
<dbReference type="EMBL" id="KL648579">
    <property type="protein sequence ID" value="KEY68344.1"/>
    <property type="molecule type" value="Genomic_DNA"/>
</dbReference>
<dbReference type="SMART" id="SM00829">
    <property type="entry name" value="PKS_ER"/>
    <property type="match status" value="1"/>
</dbReference>
<evidence type="ECO:0000313" key="2">
    <source>
        <dbReference type="EMBL" id="KEY68344.1"/>
    </source>
</evidence>
<keyword evidence="3" id="KW-1185">Reference proteome</keyword>
<gene>
    <name evidence="2" type="ORF">S7711_01122</name>
</gene>
<accession>A0A084ASR5</accession>
<sequence>MAAHIPPRMRCLVAPKKCAPSAYEVRDMPTPAIKHPTEVLIQMHAAAINSGDTQLVALGGIGPFVKLEFPAIIGLEGAGVVVEVGSEVKTLRVGDAVYGACIDKPMARNGIPGFVSEYAVSEERFLLLKPPHLSFEEAASLPALVVTALQVIRRGLQLRGEESLHGKTVYVPGALSATGSLGIQVAKNHFGAERIISTASTPKMALVEEYLPGMVDQLVDYTKERVTDAVAPGSADFAYDTQWSTLDDCIAVLNKDAGTIAALTGIPRKETLREIIGADRFPAWLGWLLDLGQLWYRWKLRGTGIRFEMVSGGPQIREDMERAGEIVALGKVRAVMTVVELGDVEAVRAACERTARGKGGLGKLVIKIR</sequence>
<dbReference type="InterPro" id="IPR036291">
    <property type="entry name" value="NAD(P)-bd_dom_sf"/>
</dbReference>
<evidence type="ECO:0000313" key="3">
    <source>
        <dbReference type="Proteomes" id="UP000028045"/>
    </source>
</evidence>
<dbReference type="SUPFAM" id="SSF50129">
    <property type="entry name" value="GroES-like"/>
    <property type="match status" value="1"/>
</dbReference>
<dbReference type="SUPFAM" id="SSF51735">
    <property type="entry name" value="NAD(P)-binding Rossmann-fold domains"/>
    <property type="match status" value="1"/>
</dbReference>
<dbReference type="Gene3D" id="3.40.50.720">
    <property type="entry name" value="NAD(P)-binding Rossmann-like Domain"/>
    <property type="match status" value="1"/>
</dbReference>
<dbReference type="OrthoDB" id="191139at2759"/>
<dbReference type="GO" id="GO:0016491">
    <property type="term" value="F:oxidoreductase activity"/>
    <property type="evidence" value="ECO:0007669"/>
    <property type="project" value="InterPro"/>
</dbReference>
<dbReference type="InterPro" id="IPR011032">
    <property type="entry name" value="GroES-like_sf"/>
</dbReference>
<dbReference type="Pfam" id="PF08240">
    <property type="entry name" value="ADH_N"/>
    <property type="match status" value="1"/>
</dbReference>
<name>A0A084ASR5_STACB</name>
<dbReference type="CDD" id="cd05289">
    <property type="entry name" value="MDR_like_2"/>
    <property type="match status" value="1"/>
</dbReference>
<protein>
    <recommendedName>
        <fullName evidence="1">Enoyl reductase (ER) domain-containing protein</fullName>
    </recommendedName>
</protein>